<name>A0A926WFF8_9NOST</name>
<organism evidence="1 2">
    <name type="scientific">Anabaena sphaerica FACHB-251</name>
    <dbReference type="NCBI Taxonomy" id="2692883"/>
    <lineage>
        <taxon>Bacteria</taxon>
        <taxon>Bacillati</taxon>
        <taxon>Cyanobacteriota</taxon>
        <taxon>Cyanophyceae</taxon>
        <taxon>Nostocales</taxon>
        <taxon>Nostocaceae</taxon>
        <taxon>Anabaena</taxon>
    </lineage>
</organism>
<dbReference type="EMBL" id="JACJQU010000002">
    <property type="protein sequence ID" value="MBD2292874.1"/>
    <property type="molecule type" value="Genomic_DNA"/>
</dbReference>
<protein>
    <submittedName>
        <fullName evidence="1">Uncharacterized protein</fullName>
    </submittedName>
</protein>
<dbReference type="AlphaFoldDB" id="A0A926WFF8"/>
<comment type="caution">
    <text evidence="1">The sequence shown here is derived from an EMBL/GenBank/DDBJ whole genome shotgun (WGS) entry which is preliminary data.</text>
</comment>
<sequence length="95" mass="11192">MENFGKPLNDKDGIVKKAVEKFIEVRNQGTRRKDGKKPSISELLDFILWLKRSSQEEALDFIKNLYQHPHLLGVLLKSKEDQEYYKDKSRVNNDE</sequence>
<reference evidence="2" key="1">
    <citation type="journal article" date="2020" name="ISME J.">
        <title>Comparative genomics reveals insights into cyanobacterial evolution and habitat adaptation.</title>
        <authorList>
            <person name="Chen M.Y."/>
            <person name="Teng W.K."/>
            <person name="Zhao L."/>
            <person name="Hu C.X."/>
            <person name="Zhou Y.K."/>
            <person name="Han B.P."/>
            <person name="Song L.R."/>
            <person name="Shu W.S."/>
        </authorList>
    </citation>
    <scope>NUCLEOTIDE SEQUENCE [LARGE SCALE GENOMIC DNA]</scope>
    <source>
        <strain evidence="2">FACHB-251</strain>
    </source>
</reference>
<evidence type="ECO:0000313" key="2">
    <source>
        <dbReference type="Proteomes" id="UP000662185"/>
    </source>
</evidence>
<proteinExistence type="predicted"/>
<evidence type="ECO:0000313" key="1">
    <source>
        <dbReference type="EMBL" id="MBD2292874.1"/>
    </source>
</evidence>
<dbReference type="RefSeq" id="WP_190557698.1">
    <property type="nucleotide sequence ID" value="NZ_JACJQU010000002.1"/>
</dbReference>
<accession>A0A926WFF8</accession>
<keyword evidence="2" id="KW-1185">Reference proteome</keyword>
<gene>
    <name evidence="1" type="ORF">H6G06_05100</name>
</gene>
<dbReference type="Proteomes" id="UP000662185">
    <property type="component" value="Unassembled WGS sequence"/>
</dbReference>